<dbReference type="InterPro" id="IPR001242">
    <property type="entry name" value="Condensation_dom"/>
</dbReference>
<evidence type="ECO:0000259" key="5">
    <source>
        <dbReference type="PROSITE" id="PS50075"/>
    </source>
</evidence>
<keyword evidence="3" id="KW-0596">Phosphopantetheine</keyword>
<dbReference type="FunFam" id="3.30.300.30:FF:000010">
    <property type="entry name" value="Enterobactin synthetase component F"/>
    <property type="match status" value="2"/>
</dbReference>
<keyword evidence="4" id="KW-0597">Phosphoprotein</keyword>
<feature type="domain" description="Carrier" evidence="5">
    <location>
        <begin position="1016"/>
        <end position="1091"/>
    </location>
</feature>
<dbReference type="FunFam" id="3.40.50.980:FF:000002">
    <property type="entry name" value="Enterobactin synthetase component F"/>
    <property type="match status" value="1"/>
</dbReference>
<dbReference type="PROSITE" id="PS50206">
    <property type="entry name" value="RHODANESE_3"/>
    <property type="match status" value="1"/>
</dbReference>
<dbReference type="RefSeq" id="WP_408003638.1">
    <property type="nucleotide sequence ID" value="NZ_LT629777.1"/>
</dbReference>
<organism evidence="7 8">
    <name type="scientific">Pseudomonas asplenii</name>
    <dbReference type="NCBI Taxonomy" id="53407"/>
    <lineage>
        <taxon>Bacteria</taxon>
        <taxon>Pseudomonadati</taxon>
        <taxon>Pseudomonadota</taxon>
        <taxon>Gammaproteobacteria</taxon>
        <taxon>Pseudomonadales</taxon>
        <taxon>Pseudomonadaceae</taxon>
        <taxon>Pseudomonas</taxon>
    </lineage>
</organism>
<dbReference type="GeneID" id="300210310"/>
<dbReference type="InterPro" id="IPR020845">
    <property type="entry name" value="AMP-binding_CS"/>
</dbReference>
<comment type="similarity">
    <text evidence="2">Belongs to the ATP-dependent AMP-binding enzyme family.</text>
</comment>
<evidence type="ECO:0000256" key="2">
    <source>
        <dbReference type="ARBA" id="ARBA00006432"/>
    </source>
</evidence>
<dbReference type="PROSITE" id="PS00455">
    <property type="entry name" value="AMP_BINDING"/>
    <property type="match status" value="2"/>
</dbReference>
<evidence type="ECO:0000256" key="3">
    <source>
        <dbReference type="ARBA" id="ARBA00022450"/>
    </source>
</evidence>
<dbReference type="Gene3D" id="2.30.38.10">
    <property type="entry name" value="Luciferase, Domain 3"/>
    <property type="match status" value="2"/>
</dbReference>
<dbReference type="SUPFAM" id="SSF47336">
    <property type="entry name" value="ACP-like"/>
    <property type="match status" value="2"/>
</dbReference>
<dbReference type="EMBL" id="LT629777">
    <property type="protein sequence ID" value="SDT39717.1"/>
    <property type="molecule type" value="Genomic_DNA"/>
</dbReference>
<dbReference type="SUPFAM" id="SSF56801">
    <property type="entry name" value="Acetyl-CoA synthetase-like"/>
    <property type="match status" value="2"/>
</dbReference>
<dbReference type="CDD" id="cd19531">
    <property type="entry name" value="LCL_NRPS-like"/>
    <property type="match status" value="2"/>
</dbReference>
<dbReference type="InterPro" id="IPR036736">
    <property type="entry name" value="ACP-like_sf"/>
</dbReference>
<reference evidence="8" key="1">
    <citation type="submission" date="2016-10" db="EMBL/GenBank/DDBJ databases">
        <authorList>
            <person name="Varghese N."/>
            <person name="Submissions S."/>
        </authorList>
    </citation>
    <scope>NUCLEOTIDE SEQUENCE [LARGE SCALE GENOMIC DNA]</scope>
    <source>
        <strain evidence="8">ATCC 23835</strain>
    </source>
</reference>
<dbReference type="InterPro" id="IPR001763">
    <property type="entry name" value="Rhodanese-like_dom"/>
</dbReference>
<dbReference type="Gene3D" id="1.10.1200.10">
    <property type="entry name" value="ACP-like"/>
    <property type="match status" value="2"/>
</dbReference>
<evidence type="ECO:0000313" key="8">
    <source>
        <dbReference type="Proteomes" id="UP000199524"/>
    </source>
</evidence>
<dbReference type="Pfam" id="PF00501">
    <property type="entry name" value="AMP-binding"/>
    <property type="match status" value="2"/>
</dbReference>
<dbReference type="InterPro" id="IPR010071">
    <property type="entry name" value="AA_adenyl_dom"/>
</dbReference>
<dbReference type="InterPro" id="IPR023213">
    <property type="entry name" value="CAT-like_dom_sf"/>
</dbReference>
<dbReference type="Gene3D" id="3.30.300.30">
    <property type="match status" value="2"/>
</dbReference>
<evidence type="ECO:0000256" key="1">
    <source>
        <dbReference type="ARBA" id="ARBA00001957"/>
    </source>
</evidence>
<dbReference type="PROSITE" id="PS50075">
    <property type="entry name" value="CARRIER"/>
    <property type="match status" value="2"/>
</dbReference>
<keyword evidence="8" id="KW-1185">Reference proteome</keyword>
<dbReference type="GO" id="GO:0043041">
    <property type="term" value="P:amino acid activation for nonribosomal peptide biosynthetic process"/>
    <property type="evidence" value="ECO:0007669"/>
    <property type="project" value="TreeGrafter"/>
</dbReference>
<dbReference type="FunFam" id="3.30.559.10:FF:000012">
    <property type="entry name" value="Non-ribosomal peptide synthetase"/>
    <property type="match status" value="2"/>
</dbReference>
<dbReference type="Gene3D" id="3.30.559.10">
    <property type="entry name" value="Chloramphenicol acetyltransferase-like domain"/>
    <property type="match status" value="2"/>
</dbReference>
<dbReference type="Pfam" id="PF00668">
    <property type="entry name" value="Condensation"/>
    <property type="match status" value="2"/>
</dbReference>
<accession>A0A1H2A1L1</accession>
<dbReference type="CDD" id="cd17643">
    <property type="entry name" value="A_NRPS_Cytc1-like"/>
    <property type="match status" value="1"/>
</dbReference>
<dbReference type="Proteomes" id="UP000199524">
    <property type="component" value="Chromosome I"/>
</dbReference>
<dbReference type="NCBIfam" id="NF003417">
    <property type="entry name" value="PRK04813.1"/>
    <property type="match status" value="2"/>
</dbReference>
<dbReference type="PANTHER" id="PTHR45527">
    <property type="entry name" value="NONRIBOSOMAL PEPTIDE SYNTHETASE"/>
    <property type="match status" value="1"/>
</dbReference>
<protein>
    <submittedName>
        <fullName evidence="7">Amino acid adenylation domain-containing protein</fullName>
    </submittedName>
</protein>
<dbReference type="InterPro" id="IPR000873">
    <property type="entry name" value="AMP-dep_synth/lig_dom"/>
</dbReference>
<dbReference type="SUPFAM" id="SSF52777">
    <property type="entry name" value="CoA-dependent acyltransferases"/>
    <property type="match status" value="4"/>
</dbReference>
<dbReference type="CDD" id="cd17649">
    <property type="entry name" value="A_NRPS_PvdJ-like"/>
    <property type="match status" value="1"/>
</dbReference>
<feature type="domain" description="Carrier" evidence="5">
    <location>
        <begin position="2089"/>
        <end position="2164"/>
    </location>
</feature>
<proteinExistence type="inferred from homology"/>
<dbReference type="GO" id="GO:0009239">
    <property type="term" value="P:enterobactin biosynthetic process"/>
    <property type="evidence" value="ECO:0007669"/>
    <property type="project" value="TreeGrafter"/>
</dbReference>
<evidence type="ECO:0000256" key="4">
    <source>
        <dbReference type="ARBA" id="ARBA00022553"/>
    </source>
</evidence>
<dbReference type="PROSITE" id="PS00012">
    <property type="entry name" value="PHOSPHOPANTETHEINE"/>
    <property type="match status" value="2"/>
</dbReference>
<dbReference type="GO" id="GO:0009366">
    <property type="term" value="C:enterobactin synthetase complex"/>
    <property type="evidence" value="ECO:0007669"/>
    <property type="project" value="TreeGrafter"/>
</dbReference>
<dbReference type="Pfam" id="PF00550">
    <property type="entry name" value="PP-binding"/>
    <property type="match status" value="2"/>
</dbReference>
<gene>
    <name evidence="7" type="ORF">SAMN05216598_5467</name>
</gene>
<dbReference type="InterPro" id="IPR006162">
    <property type="entry name" value="Ppantetheine_attach_site"/>
</dbReference>
<dbReference type="InterPro" id="IPR020806">
    <property type="entry name" value="PKS_PP-bd"/>
</dbReference>
<dbReference type="NCBIfam" id="TIGR01733">
    <property type="entry name" value="AA-adenyl-dom"/>
    <property type="match status" value="2"/>
</dbReference>
<dbReference type="Gene3D" id="3.40.50.980">
    <property type="match status" value="4"/>
</dbReference>
<dbReference type="FunFam" id="3.40.50.12780:FF:000012">
    <property type="entry name" value="Non-ribosomal peptide synthetase"/>
    <property type="match status" value="2"/>
</dbReference>
<dbReference type="Pfam" id="PF13193">
    <property type="entry name" value="AMP-binding_C"/>
    <property type="match status" value="2"/>
</dbReference>
<dbReference type="GO" id="GO:0047527">
    <property type="term" value="F:2,3-dihydroxybenzoate-serine ligase activity"/>
    <property type="evidence" value="ECO:0007669"/>
    <property type="project" value="TreeGrafter"/>
</dbReference>
<dbReference type="FunFam" id="2.30.38.10:FF:000001">
    <property type="entry name" value="Non-ribosomal peptide synthetase PvdI"/>
    <property type="match status" value="1"/>
</dbReference>
<evidence type="ECO:0000259" key="6">
    <source>
        <dbReference type="PROSITE" id="PS50206"/>
    </source>
</evidence>
<dbReference type="FunFam" id="1.10.1200.10:FF:000005">
    <property type="entry name" value="Nonribosomal peptide synthetase 1"/>
    <property type="match status" value="2"/>
</dbReference>
<dbReference type="SMART" id="SM00823">
    <property type="entry name" value="PKS_PP"/>
    <property type="match status" value="2"/>
</dbReference>
<name>A0A1H2A1L1_9PSED</name>
<feature type="domain" description="Rhodanese" evidence="6">
    <location>
        <begin position="66"/>
        <end position="100"/>
    </location>
</feature>
<dbReference type="FunFam" id="3.40.50.980:FF:000001">
    <property type="entry name" value="Non-ribosomal peptide synthetase"/>
    <property type="match status" value="2"/>
</dbReference>
<dbReference type="InterPro" id="IPR045851">
    <property type="entry name" value="AMP-bd_C_sf"/>
</dbReference>
<sequence>MQELIESVGQLSAMQRKGLATLLRQKGINLFEIAPVFKRAADEPLRLSYAQQRQWFLWQWAPQSAAYNIAMALRLQGRLDVTALQGSLQALLARHEPLRTVFTETDGQPLQVVLPAGTIELQIESLAADEGDARIQAFVLEHGQAPFDLRHGPLMRAALLRVADEEHVLVLALHHIVADGWSLQVMIEELLQGYQSLSQGLAVTLPDLPIQYADYALWQRHWMEAGEQERQLAYWQQQLGGEQPVLELPTDHPRPVSRSFAGASCNLTLDPLLSEGLKALARRESVSLFSVLLASFQALLHRYSGQADIRVGVPVANRERPEIERLIGFFVNTQVLRAEVDGQQTFEQLLRQVWQTVQEAQAHQDLPFEQLVEALEPGRNLSHSPLFQVMFNHQAQSRVKSASALDGLRIEPLPWQSQTAQFDLVLDTSEQAHGIEAVFKYATDLFEGATVEALLQHWASLLRAIVSDPRQRIAELPLLDAAQQRQVLARWNPAPQVHPVGRCLHQLIEEQAERRPDAVAVVCAGERLTYAELNARANRWAHRLIARGVKADVLVGVAAERSLEMIVALLAVLKAGGAYVPLDPAYPEERLRYMIDDSGLKLLLGQGHLLERLPVPAEVECLDLGSAGADGHQDNPVCQVDVDNLAYVIYTSGSTGKPKGALLPHGNVLRLFDASRHWFGFDSQDSWTLFHSYAFDFSVWEIFGALLHGGRLVVVPHEVSRSPEAFHALLCDERVTVLNQTPSAFKSLMAVALESPRELALRQVIFGGEALEVQSLRPWFERFGERSPTLVNMYGITETTVHVTYRPLSRADLEQSAGSPIGEPIVDLSWYLLDDALNLTPPGCIGELYVAGAGLARGYLNQAGLTATRFVANPFDPQGGRLYRTGDLARMRSDGVIDYIGRRDQQVKIRGFRIELGEIESRLQCHAQVREAVVLALDGQLVAYLVAMDPTLLGDTARQAALRLELRDYLKRHLADYMVPAHLMLLSALPLTANGKLDRKALPAPDTALLQQAYVAPRSTLEQQLAAIWSEVLKVERVGLSDNFFELGGHSLLATQAIARARQVLGIDVELRSLFETPDLAAFAASAGQGVGTSAPAFVAADRQAPLRLSHAQQRQWFLWQLEPDNSAYHIPAALALNGHLDPQALRRSFVALIERHESLRTTFAERDGEVLQVVHPTATFELPVEVLDSTDSESLMTRIDREVLAPFDLRQGPLLRARLLRLGEERHVLVVTLHHIVSDGWSMPIMVDELIEAYVAFSQDRLPQPKPLPFQYADYAQWQRGWMEAGEQARQLAYWSAQLGSDQPVLELPADRPRPSLQSHAGARTQVELERALVQGLKVLARQQGVTLFMLLLASFQALLHRHSGQNDIRVGVPVANRSRVETEGLIGFFVNTLVLRAEFDLHTRFDQLLQQVKQAVLGAQAHQDLPFEHLVQALQPERSLSHSPLFQVMYNHQTELKGAVRPLPGLEVEALDSGSHTAQFDLTLDTFESEDGLRAALTYATALFEPDTIERLAGHWRNLLQALVNAGVEQAVAELPLLDALETQRVLQDWSRIEGHYPAEQCVHQLIEAQAQRTPDAVALVFGEQQLSYRELEHQTNRLAHTLRDMGVGPEVAVGIAVDRGLDMVVGLLAILKAGGAYVPLDPEFPEDRLAYMMEDSGIRLLLSQRPLLAHLPVPAALPVLCLDQAEDWLPGYDGQALSSPAQLHNLAYVIYTSGSTGKPKGVAIEHHALSAHCQVAIEYFRLVPEDRVLLFSTLNFDGFVEQLFPALCRGAGVVIRGNEVWDSSTFQREVLRSGITVADLSTAYWYLLAQDFCRLGLRDFGALRQVSATGEAMPAEGISLWKQAGLEHIRLLNTYGPTETTITASYLECAPYVRGELPRPALMPIGRPLGARRMYILDAAFNPAVQGGSGELLIGGALLARGYHQRPGLTAERFIPDPFDEQGGGRLYRTGDVTRYRDEGLIEYVGRLDHQVKIRGFRIELGEIEARLQEHALVREALVIDIDGPSGKQLAAYLVPNDPALALADAATQQALRGQLRDYLKVGLPDYMVPAHLLVLAQMPMTPNGKLDRKALPKPDPSLWQQDYVAPRNEREQQLAAIWAEVLQVERVGLHDNFFELGGHSLLAAQVISRIHSSLGIDIPLRLIFEKPQLNEFSQAFEDAGLALTDDGLSDIERMMNEMAEA</sequence>
<dbReference type="PANTHER" id="PTHR45527:SF14">
    <property type="entry name" value="PLIPASTATIN SYNTHASE SUBUNIT B"/>
    <property type="match status" value="1"/>
</dbReference>
<dbReference type="Gene3D" id="3.30.559.30">
    <property type="entry name" value="Nonribosomal peptide synthetase, condensation domain"/>
    <property type="match status" value="2"/>
</dbReference>
<dbReference type="GO" id="GO:0005829">
    <property type="term" value="C:cytosol"/>
    <property type="evidence" value="ECO:0007669"/>
    <property type="project" value="TreeGrafter"/>
</dbReference>
<evidence type="ECO:0000313" key="7">
    <source>
        <dbReference type="EMBL" id="SDT39717.1"/>
    </source>
</evidence>
<dbReference type="GO" id="GO:0031177">
    <property type="term" value="F:phosphopantetheine binding"/>
    <property type="evidence" value="ECO:0007669"/>
    <property type="project" value="InterPro"/>
</dbReference>
<dbReference type="InterPro" id="IPR009081">
    <property type="entry name" value="PP-bd_ACP"/>
</dbReference>
<comment type="cofactor">
    <cofactor evidence="1">
        <name>pantetheine 4'-phosphate</name>
        <dbReference type="ChEBI" id="CHEBI:47942"/>
    </cofactor>
</comment>
<dbReference type="InterPro" id="IPR025110">
    <property type="entry name" value="AMP-bd_C"/>
</dbReference>